<name>A0ABP0U6J8_9BRYO</name>
<evidence type="ECO:0000256" key="1">
    <source>
        <dbReference type="ARBA" id="ARBA00004123"/>
    </source>
</evidence>
<evidence type="ECO:0000313" key="9">
    <source>
        <dbReference type="Proteomes" id="UP001497512"/>
    </source>
</evidence>
<sequence length="2269" mass="246389">MHRYSAAGGSSSGVSGGGGPQARDSSRSSESSSFQNPSTFPTIRQVRTAPLVPYKLRCERDPLSGRLGPPDFYPPTSNCAEEILNRESCQSGYKELIEGIEEPKEVTLTLTNNPTLWSKQSVNRYKESIHKRFRALNDALIRKRKAGQVYGVPLSGALLAKPGLYPEQKNCGEDFRKKWIEDLSQRKRLRALAEHVPHGYRKRAIFEAVIKHDVPLLRATWFVKIVTLNQVRPIPIGMSAGGPDKSQLKRVDLWTNNVVEYAQSLLDDLCLPGAAQAHPGFITAGGDPAEGELELLSKWRYVVRLAQWHYSEGLLHRTQVIDWALKQLQEKETVEALELLLPIVLELIDGICLSQAHVRMLVDTCLRWLRKLFPTGILPKATSELTRQRSVAVALVELLRYLLLVVPDTFVALDCFPLPPCVCTAGESQSFPEVSSLLPEDIERHVQPVPDIKNMGVKHRIGPTGPVAKQRNCCLRELAVGETVDLIQQRAASLARAVNPVFLRNNEGKVVQALDKALNGGDIAGAYRCVYEEDFCSSDNLPAEWQAEVISASAFSLSGPIDPSELFAVRFLCEWAVCDFRDSRGIVASKVERPQTAFRDTSCVYMVVSVLRNRMLEIEQKRSGFDNSTQKWACSEGDKGKQSGLHAMTSEGSGIHANERVSVTSGYLLGPGSMHDLLYSWLDQHEMWRGDTSDRLPLLLAELVREGLFQPDAYVRQLLCNGVLDLESTTVDPARVARHRHVLQNLPPPPRFLLDDGTVNDPSLSEAYRIYRNERRSALYGLGKRLNLVSQEPGFAARQLHKEGSRNWAGLETKQSSGLHGTMEGTFQRSKCQRRKWKITDLKQLIATSLLLPEACVAASIKPLETKASRGILNSLKRPAALAFNSKERDPTPGCEECSKSKRLKTIEGKGLIMAIGDEEDTWWSKKGPKVVEPIKVVEAIKAELPVKPLLKQSRGRPKAVRKTQSLAQLAATRTESTQGASSSHLFDTKVSCPHHQPSPDGVNILQTKDSNKVQKTADLHSIGAAMKCLRVGENRSIVGWLDSLVRSLVSSGGYYAPSVHANGFPDSASVLEQASMVQWRIGEEQLGLIVLVMDTGNDLHTLLQLLLWLLPIAAIPPVNPPGHVGRGIGALSGSKESSMCDVGEAVVLSCLRRYEAVLAAMDLLPQALSAGMKRAANVMAAGPGGQAGCSALLCYVRDLLRKYRSLASVQAWEKSWKTTCDQRLGAELEALKAGDTEGGFGMVGGMGDDRDDPNLPRLTGRLERVGKSMKDIILRGMNEAMHSMVNKERDLGASSGAGADLVEDGYLAAQRVVGGIMDSIRQNGGVAPQADSALVTAAVTVVVGNAWAAVATVLDTLGYSNTGANIAGIGPAIRCGRRVLQMHVYCLQLLKDALGERQTRMLEVALAAEASMVVMNGVGHSPGRPPRSQFHLSPETPESNSALANDVGGSPGLGRAPTAAAAVAALVASLVVNGITSLERMVSVLRIKDGLENLQLLKSGGPTSNGISRVGSMGSNVKADTLAEANIYWFRVLIGDCRTVAGGLVADLLGESTVLGLAHMQRAMPLTAVFPPAYAIFAAALHRNQAAYNNSNKCEDLVAQAVTVAVNDMVAFEPFRDVCLRDTRALYLLLLDDTGESDYAAMLDIQGLELNKKISAIVPLRARLFLYALLDRKMSDDDIWGQGQTHTSTEPGQVEQLVRVLDELQAATFHWQWVELRLLLNEQVVLERLNSHSQSAQEAVQAAMAVTDRQLAECEKTFTEVVLTRLLVRPEAAALYSEAVHSLGRQLEEYLILQVKWVLEGPDVLAGRKSLCQLLERFAVRQGFSVNSLHRIKPWGWQPPKPKACHSLDSDDRKQSSQHGASPEEGEVEDDGMEWKKPEEKQTRQGLTATSTCKPFASEKALADLVLPCLVRSSNDTCSGFAFELVKQLSNLEQQISSLSRSSGRAATTAAPGGEAILGPKGPGGRRGGRTGLDVGSPGMGRRSTVSLSESTPASAAGLQISVWLRLQFLLPLLPVIQTEREQQSGRNMRQTLAIVLLRLLGTRVVQEAAEPVSCAQFWESSVSTSDFERNAEAAAASAGEALFDRLLSVLHALLSSTWAVWLKHRPLSKGPIKPLRDIPAFDREVVERMQVDVEHMQVSAGVRARLFAAMPLLLPQHGAMISAASPQVPSGALALLQGSISNTLSSSQKGNLPLETSLAKAKGVSTVVADPELEVDAWTALEDGVGAVSGPIGGGEVGNLKANALLKGAVRVRRSPLTYVGAVDDDS</sequence>
<keyword evidence="5" id="KW-0539">Nucleus</keyword>
<dbReference type="EMBL" id="OZ019894">
    <property type="protein sequence ID" value="CAK9214113.1"/>
    <property type="molecule type" value="Genomic_DNA"/>
</dbReference>
<accession>A0ABP0U6J8</accession>
<evidence type="ECO:0000256" key="3">
    <source>
        <dbReference type="ARBA" id="ARBA00023015"/>
    </source>
</evidence>
<feature type="region of interest" description="Disordered" evidence="6">
    <location>
        <begin position="1"/>
        <end position="46"/>
    </location>
</feature>
<organism evidence="8 9">
    <name type="scientific">Sphagnum troendelagicum</name>
    <dbReference type="NCBI Taxonomy" id="128251"/>
    <lineage>
        <taxon>Eukaryota</taxon>
        <taxon>Viridiplantae</taxon>
        <taxon>Streptophyta</taxon>
        <taxon>Embryophyta</taxon>
        <taxon>Bryophyta</taxon>
        <taxon>Sphagnophytina</taxon>
        <taxon>Sphagnopsida</taxon>
        <taxon>Sphagnales</taxon>
        <taxon>Sphagnaceae</taxon>
        <taxon>Sphagnum</taxon>
    </lineage>
</organism>
<evidence type="ECO:0000256" key="6">
    <source>
        <dbReference type="SAM" id="MobiDB-lite"/>
    </source>
</evidence>
<feature type="region of interest" description="Disordered" evidence="6">
    <location>
        <begin position="1944"/>
        <end position="1990"/>
    </location>
</feature>
<feature type="compositionally biased region" description="Gly residues" evidence="6">
    <location>
        <begin position="10"/>
        <end position="20"/>
    </location>
</feature>
<dbReference type="InterPro" id="IPR019035">
    <property type="entry name" value="Mediator_Med12"/>
</dbReference>
<keyword evidence="3" id="KW-0805">Transcription regulation</keyword>
<dbReference type="PANTHER" id="PTHR46567">
    <property type="entry name" value="MEDIATOR OF RNA POLYMERASE II TRANSCRIPTION SUBUNIT 12"/>
    <property type="match status" value="1"/>
</dbReference>
<evidence type="ECO:0000256" key="4">
    <source>
        <dbReference type="ARBA" id="ARBA00023163"/>
    </source>
</evidence>
<evidence type="ECO:0000256" key="5">
    <source>
        <dbReference type="ARBA" id="ARBA00023242"/>
    </source>
</evidence>
<evidence type="ECO:0000259" key="7">
    <source>
        <dbReference type="SMART" id="SM01281"/>
    </source>
</evidence>
<feature type="compositionally biased region" description="Low complexity" evidence="6">
    <location>
        <begin position="1944"/>
        <end position="1961"/>
    </location>
</feature>
<gene>
    <name evidence="8" type="ORF">CSSPTR1EN2_LOCUS12069</name>
</gene>
<keyword evidence="4" id="KW-0804">Transcription</keyword>
<reference evidence="8" key="1">
    <citation type="submission" date="2024-02" db="EMBL/GenBank/DDBJ databases">
        <authorList>
            <consortium name="ELIXIR-Norway"/>
            <consortium name="Elixir Norway"/>
        </authorList>
    </citation>
    <scope>NUCLEOTIDE SEQUENCE</scope>
</reference>
<keyword evidence="9" id="KW-1185">Reference proteome</keyword>
<dbReference type="Pfam" id="PF09497">
    <property type="entry name" value="Med12"/>
    <property type="match status" value="1"/>
</dbReference>
<dbReference type="Proteomes" id="UP001497512">
    <property type="component" value="Chromosome 2"/>
</dbReference>
<feature type="compositionally biased region" description="Basic and acidic residues" evidence="6">
    <location>
        <begin position="1874"/>
        <end position="1884"/>
    </location>
</feature>
<feature type="domain" description="Mediator complex subunit Med12" evidence="7">
    <location>
        <begin position="163"/>
        <end position="224"/>
    </location>
</feature>
<comment type="similarity">
    <text evidence="2">Belongs to the Mediator complex subunit 12 family.</text>
</comment>
<comment type="subcellular location">
    <subcellularLocation>
        <location evidence="1">Nucleus</location>
    </subcellularLocation>
</comment>
<feature type="region of interest" description="Disordered" evidence="6">
    <location>
        <begin position="1418"/>
        <end position="1449"/>
    </location>
</feature>
<protein>
    <recommendedName>
        <fullName evidence="7">Mediator complex subunit Med12 domain-containing protein</fullName>
    </recommendedName>
</protein>
<evidence type="ECO:0000256" key="2">
    <source>
        <dbReference type="ARBA" id="ARBA00010289"/>
    </source>
</evidence>
<dbReference type="PANTHER" id="PTHR46567:SF1">
    <property type="entry name" value="MEDIATOR OF RNA POLYMERASE II TRANSCRIPTION SUBUNIT 12"/>
    <property type="match status" value="1"/>
</dbReference>
<evidence type="ECO:0000313" key="8">
    <source>
        <dbReference type="EMBL" id="CAK9214113.1"/>
    </source>
</evidence>
<proteinExistence type="inferred from homology"/>
<feature type="region of interest" description="Disordered" evidence="6">
    <location>
        <begin position="1844"/>
        <end position="1889"/>
    </location>
</feature>
<feature type="compositionally biased region" description="Basic and acidic residues" evidence="6">
    <location>
        <begin position="1847"/>
        <end position="1856"/>
    </location>
</feature>
<dbReference type="SMART" id="SM01281">
    <property type="entry name" value="Med12"/>
    <property type="match status" value="1"/>
</dbReference>